<feature type="transmembrane region" description="Helical" evidence="1">
    <location>
        <begin position="97"/>
        <end position="115"/>
    </location>
</feature>
<reference evidence="3 4" key="2">
    <citation type="submission" date="2011-08" db="EMBL/GenBank/DDBJ databases">
        <title>The Genome Sequence of Eubacteriaceae bacterium CM5.</title>
        <authorList>
            <consortium name="The Broad Institute Genome Sequencing Platform"/>
            <person name="Earl A."/>
            <person name="Ward D."/>
            <person name="Feldgarden M."/>
            <person name="Gevers D."/>
            <person name="Sizova M."/>
            <person name="Hazen A."/>
            <person name="Epstein S."/>
            <person name="Young S.K."/>
            <person name="Zeng Q."/>
            <person name="Gargeya S."/>
            <person name="Fitzgerald M."/>
            <person name="Haas B."/>
            <person name="Abouelleil A."/>
            <person name="Alvarado L."/>
            <person name="Arachchi H.M."/>
            <person name="Berlin A."/>
            <person name="Brown A."/>
            <person name="Chapman S.B."/>
            <person name="Chen Z."/>
            <person name="Dunbar C."/>
            <person name="Freedman E."/>
            <person name="Gearin G."/>
            <person name="Gellesch M."/>
            <person name="Goldberg J."/>
            <person name="Griggs A."/>
            <person name="Gujja S."/>
            <person name="Heiman D."/>
            <person name="Howarth C."/>
            <person name="Larson L."/>
            <person name="Lui A."/>
            <person name="MacDonald P.J.P."/>
            <person name="Montmayeur A."/>
            <person name="Murphy C."/>
            <person name="Neiman D."/>
            <person name="Pearson M."/>
            <person name="Priest M."/>
            <person name="Roberts A."/>
            <person name="Saif S."/>
            <person name="Shea T."/>
            <person name="Shenoy N."/>
            <person name="Sisk P."/>
            <person name="Stolte C."/>
            <person name="Sykes S."/>
            <person name="Wortman J."/>
            <person name="Nusbaum C."/>
            <person name="Birren B."/>
        </authorList>
    </citation>
    <scope>NUCLEOTIDE SEQUENCE [LARGE SCALE GENOMIC DNA]</scope>
    <source>
        <strain evidence="3 4">CM5</strain>
    </source>
</reference>
<feature type="transmembrane region" description="Helical" evidence="1">
    <location>
        <begin position="69"/>
        <end position="90"/>
    </location>
</feature>
<feature type="transmembrane region" description="Helical" evidence="1">
    <location>
        <begin position="280"/>
        <end position="305"/>
    </location>
</feature>
<evidence type="ECO:0000313" key="5">
    <source>
        <dbReference type="Proteomes" id="UP000006437"/>
    </source>
</evidence>
<dbReference type="Pfam" id="PF07613">
    <property type="entry name" value="DUF1576"/>
    <property type="match status" value="2"/>
</dbReference>
<feature type="transmembrane region" description="Helical" evidence="1">
    <location>
        <begin position="23"/>
        <end position="42"/>
    </location>
</feature>
<dbReference type="STRING" id="796937.HMPREF9630_00743"/>
<feature type="transmembrane region" description="Helical" evidence="1">
    <location>
        <begin position="238"/>
        <end position="259"/>
    </location>
</feature>
<dbReference type="PATRIC" id="fig|796937.3.peg.887"/>
<keyword evidence="1" id="KW-0472">Membrane</keyword>
<evidence type="ECO:0000313" key="2">
    <source>
        <dbReference type="EMBL" id="EHL15722.1"/>
    </source>
</evidence>
<evidence type="ECO:0008006" key="6">
    <source>
        <dbReference type="Google" id="ProtNLM"/>
    </source>
</evidence>
<feature type="transmembrane region" description="Helical" evidence="1">
    <location>
        <begin position="403"/>
        <end position="421"/>
    </location>
</feature>
<dbReference type="InterPro" id="IPR011470">
    <property type="entry name" value="DUF1576"/>
</dbReference>
<comment type="caution">
    <text evidence="3">The sequence shown here is derived from an EMBL/GenBank/DDBJ whole genome shotgun (WGS) entry which is preliminary data.</text>
</comment>
<reference evidence="2 5" key="1">
    <citation type="submission" date="2011-08" db="EMBL/GenBank/DDBJ databases">
        <title>The Genome Sequence of Eubacteriaceae bacterium ACC19a.</title>
        <authorList>
            <consortium name="The Broad Institute Genome Sequencing Platform"/>
            <person name="Earl A."/>
            <person name="Ward D."/>
            <person name="Feldgarden M."/>
            <person name="Gevers D."/>
            <person name="Sizova M."/>
            <person name="Hazen A."/>
            <person name="Epstein S."/>
            <person name="Young S.K."/>
            <person name="Zeng Q."/>
            <person name="Gargeya S."/>
            <person name="Fitzgerald M."/>
            <person name="Haas B."/>
            <person name="Abouelleil A."/>
            <person name="Alvarado L."/>
            <person name="Arachchi H.M."/>
            <person name="Berlin A."/>
            <person name="Brown A."/>
            <person name="Chapman S.B."/>
            <person name="Chen Z."/>
            <person name="Dunbar C."/>
            <person name="Freedman E."/>
            <person name="Gearin G."/>
            <person name="Gellesch M."/>
            <person name="Goldberg J."/>
            <person name="Griggs A."/>
            <person name="Gujja S."/>
            <person name="Heiman D."/>
            <person name="Howarth C."/>
            <person name="Larson L."/>
            <person name="Lui A."/>
            <person name="MacDonald P.J.P."/>
            <person name="Montmayeur A."/>
            <person name="Murphy C."/>
            <person name="Neiman D."/>
            <person name="Pearson M."/>
            <person name="Priest M."/>
            <person name="Roberts A."/>
            <person name="Saif S."/>
            <person name="Shea T."/>
            <person name="Shenoy N."/>
            <person name="Sisk P."/>
            <person name="Stolte C."/>
            <person name="Sykes S."/>
            <person name="Wortman J."/>
            <person name="Nusbaum C."/>
            <person name="Birren B."/>
        </authorList>
    </citation>
    <scope>NUCLEOTIDE SEQUENCE [LARGE SCALE GENOMIC DNA]</scope>
    <source>
        <strain evidence="2 5">ACC19a</strain>
    </source>
</reference>
<dbReference type="AlphaFoldDB" id="G9XCC0"/>
<evidence type="ECO:0000256" key="1">
    <source>
        <dbReference type="SAM" id="Phobius"/>
    </source>
</evidence>
<evidence type="ECO:0000313" key="3">
    <source>
        <dbReference type="EMBL" id="EHL19417.1"/>
    </source>
</evidence>
<dbReference type="Proteomes" id="UP000003379">
    <property type="component" value="Unassembled WGS sequence"/>
</dbReference>
<gene>
    <name evidence="3" type="ORF">HMPREF9628_01497</name>
    <name evidence="2" type="ORF">HMPREF9629_01693</name>
</gene>
<dbReference type="EMBL" id="AFZE01000009">
    <property type="protein sequence ID" value="EHL15722.1"/>
    <property type="molecule type" value="Genomic_DNA"/>
</dbReference>
<feature type="transmembrane region" description="Helical" evidence="1">
    <location>
        <begin position="197"/>
        <end position="218"/>
    </location>
</feature>
<sequence length="430" mass="46894">MNKLFEKISFWLPTNKNPLKKDLQYSVVAILPVSMIIISFFYNNPVQIVKGLWTIILANDVFATDYTQISSIGAGLFNSGIVTLINIYILRKFDLKLNGIIISALFLITGFAFVGKNIYNIWPFYIGGYIYAKTHKVDFKNVIVTSMYTTALAPIISVMAHTFAINVIAAVILSYSIGIFIGYVMPEVSSRMLMAHSGYNVYNTGFAAGFMAIVINSILNVFGERVSPKNIVNLNFDYGLLVMFVMYFLVLILIGYSHNNEDFSGYSKLISYSGRLITDYTRLCGFPITLVNMGFLGLISIAYIILMGGSINGPTIAALLTVVGFGALGKHPRNTISIMIGVAISSKMLSTDLSTTTIIISGLFGTTLAPIVGEYGFIYGLLIGPLHLALVANIGSLHAGLNLYNNGLSGGIIAMTVVPILDSFKVGERR</sequence>
<dbReference type="HOGENOM" id="CLU_031185_0_0_9"/>
<dbReference type="RefSeq" id="WP_009525922.1">
    <property type="nucleotide sequence ID" value="NZ_JBQMYZ010000009.1"/>
</dbReference>
<feature type="transmembrane region" description="Helical" evidence="1">
    <location>
        <begin position="349"/>
        <end position="371"/>
    </location>
</feature>
<feature type="transmembrane region" description="Helical" evidence="1">
    <location>
        <begin position="163"/>
        <end position="185"/>
    </location>
</feature>
<accession>G9XCC0</accession>
<proteinExistence type="predicted"/>
<accession>G9WZU2</accession>
<dbReference type="Proteomes" id="UP000006437">
    <property type="component" value="Unassembled WGS sequence"/>
</dbReference>
<protein>
    <recommendedName>
        <fullName evidence="6">PF07613 family protein</fullName>
    </recommendedName>
</protein>
<name>G9XCC0_9FIRM</name>
<keyword evidence="1" id="KW-1133">Transmembrane helix</keyword>
<evidence type="ECO:0000313" key="4">
    <source>
        <dbReference type="Proteomes" id="UP000003379"/>
    </source>
</evidence>
<feature type="transmembrane region" description="Helical" evidence="1">
    <location>
        <begin position="377"/>
        <end position="396"/>
    </location>
</feature>
<dbReference type="EMBL" id="AFZG01000020">
    <property type="protein sequence ID" value="EHL19417.1"/>
    <property type="molecule type" value="Genomic_DNA"/>
</dbReference>
<feature type="transmembrane region" description="Helical" evidence="1">
    <location>
        <begin position="311"/>
        <end position="328"/>
    </location>
</feature>
<organism evidence="3 4">
    <name type="scientific">Peptoanaerobacter stomatis</name>
    <dbReference type="NCBI Taxonomy" id="796937"/>
    <lineage>
        <taxon>Bacteria</taxon>
        <taxon>Bacillati</taxon>
        <taxon>Bacillota</taxon>
        <taxon>Clostridia</taxon>
        <taxon>Peptostreptococcales</taxon>
        <taxon>Filifactoraceae</taxon>
        <taxon>Peptoanaerobacter</taxon>
    </lineage>
</organism>
<keyword evidence="1" id="KW-0812">Transmembrane</keyword>